<accession>A0A5B9D8R5</accession>
<proteinExistence type="inferred from homology"/>
<dbReference type="Pfam" id="PF05893">
    <property type="entry name" value="LuxC"/>
    <property type="match status" value="1"/>
</dbReference>
<evidence type="ECO:0000256" key="1">
    <source>
        <dbReference type="ARBA" id="ARBA00003277"/>
    </source>
</evidence>
<keyword evidence="5" id="KW-0521">NADP</keyword>
<dbReference type="InterPro" id="IPR016163">
    <property type="entry name" value="Ald_DH_C"/>
</dbReference>
<dbReference type="InterPro" id="IPR016162">
    <property type="entry name" value="Ald_DH_N"/>
</dbReference>
<dbReference type="UniPathway" id="UPA00569"/>
<evidence type="ECO:0000256" key="2">
    <source>
        <dbReference type="ARBA" id="ARBA00004908"/>
    </source>
</evidence>
<sequence>MMIDLAIFNGKFYFPEYKRVEKLSPLLPSIYEGIKLLKKISKNEILDIFHEYSKNLIKSTEVNKIEGIAFLSSWLKRNNFIQIVEKSFKDLDYLENFIGDKKRIKAQPRGIACHWIAGNVPTLGLFSLFQSIFVGNANILRIPPKSHKTIVALLKVFAETTIDSGLSGANLLTSVGIIYYNKSNIKANIELSEIADVRIVWGGDSAVKSITGLPKKAHCEDIIFGPKYSFAVFDKDAVISKNFTRYLRFLVSDIFLFDQAACTSPHVVFFEKGLKNIEEITKDLVEAFNRAIKQFPKIDIDQFITSKIINIRAQYALDLDKKVICPTENDWTILANDQIQLEEPIESRTIFVKEVDSIMAVIPLITRKIQTIGCAIDDKNKLEEFADEVTFRGVSRCVNLGQMHLFDSPWDGMLFMSRLVNWVTLYYGK</sequence>
<evidence type="ECO:0000256" key="4">
    <source>
        <dbReference type="ARBA" id="ARBA00013020"/>
    </source>
</evidence>
<dbReference type="InterPro" id="IPR008670">
    <property type="entry name" value="CoA_reduct_LuxC"/>
</dbReference>
<name>A0A5B9D8R5_9ARCH</name>
<reference evidence="8 9" key="1">
    <citation type="journal article" date="2020" name="Nature">
        <title>Isolation of an archaeon at the prokaryote-eukaryote interface.</title>
        <authorList>
            <person name="Imachi H."/>
            <person name="Nobu M.K."/>
            <person name="Nakahara N."/>
            <person name="Morono Y."/>
            <person name="Ogawara M."/>
            <person name="Takaki Y."/>
            <person name="Takano Y."/>
            <person name="Uematsu K."/>
            <person name="Ikuta T."/>
            <person name="Ito M."/>
            <person name="Matsui Y."/>
            <person name="Miyazaki M."/>
            <person name="Murata K."/>
            <person name="Saito Y."/>
            <person name="Sakai S."/>
            <person name="Song C."/>
            <person name="Tasumi E."/>
            <person name="Yamanaka Y."/>
            <person name="Yamaguchi T."/>
            <person name="Kamagata Y."/>
            <person name="Tamaki H."/>
            <person name="Takai K."/>
        </authorList>
    </citation>
    <scope>NUCLEOTIDE SEQUENCE [LARGE SCALE GENOMIC DNA]</scope>
    <source>
        <strain evidence="8 9">MK-D1</strain>
    </source>
</reference>
<dbReference type="AlphaFoldDB" id="A0A5B9D8R5"/>
<reference evidence="8 9" key="2">
    <citation type="journal article" date="2024" name="Int. J. Syst. Evol. Microbiol.">
        <title>Promethearchaeum syntrophicum gen. nov., sp. nov., an anaerobic, obligately syntrophic archaeon, the first isolate of the lineage 'Asgard' archaea, and proposal of the new archaeal phylum Promethearchaeota phyl. nov. and kingdom Promethearchaeati regn. nov.</title>
        <authorList>
            <person name="Imachi H."/>
            <person name="Nobu M.K."/>
            <person name="Kato S."/>
            <person name="Takaki Y."/>
            <person name="Miyazaki M."/>
            <person name="Miyata M."/>
            <person name="Ogawara M."/>
            <person name="Saito Y."/>
            <person name="Sakai S."/>
            <person name="Tahara Y.O."/>
            <person name="Takano Y."/>
            <person name="Tasumi E."/>
            <person name="Uematsu K."/>
            <person name="Yoshimura T."/>
            <person name="Itoh T."/>
            <person name="Ohkuma M."/>
            <person name="Takai K."/>
        </authorList>
    </citation>
    <scope>NUCLEOTIDE SEQUENCE [LARGE SCALE GENOMIC DNA]</scope>
    <source>
        <strain evidence="8 9">MK-D1</strain>
    </source>
</reference>
<dbReference type="GO" id="GO:0016620">
    <property type="term" value="F:oxidoreductase activity, acting on the aldehyde or oxo group of donors, NAD or NADP as acceptor"/>
    <property type="evidence" value="ECO:0007669"/>
    <property type="project" value="InterPro"/>
</dbReference>
<dbReference type="GO" id="GO:0008218">
    <property type="term" value="P:bioluminescence"/>
    <property type="evidence" value="ECO:0007669"/>
    <property type="project" value="UniProtKB-KW"/>
</dbReference>
<dbReference type="GO" id="GO:0003995">
    <property type="term" value="F:acyl-CoA dehydrogenase activity"/>
    <property type="evidence" value="ECO:0007669"/>
    <property type="project" value="InterPro"/>
</dbReference>
<evidence type="ECO:0000313" key="8">
    <source>
        <dbReference type="EMBL" id="QEE15401.2"/>
    </source>
</evidence>
<dbReference type="KEGG" id="psyt:DSAG12_01226"/>
<keyword evidence="6" id="KW-0455">Luminescence</keyword>
<dbReference type="Gene3D" id="3.40.605.10">
    <property type="entry name" value="Aldehyde Dehydrogenase, Chain A, domain 1"/>
    <property type="match status" value="1"/>
</dbReference>
<dbReference type="EMBL" id="CP042905">
    <property type="protein sequence ID" value="QEE15401.2"/>
    <property type="molecule type" value="Genomic_DNA"/>
</dbReference>
<gene>
    <name evidence="8" type="ORF">DSAG12_01226</name>
</gene>
<protein>
    <recommendedName>
        <fullName evidence="4">long-chain-fatty-acyl-CoA reductase</fullName>
        <ecNumber evidence="4">1.2.1.50</ecNumber>
    </recommendedName>
</protein>
<dbReference type="InterPro" id="IPR016161">
    <property type="entry name" value="Ald_DH/histidinol_DH"/>
</dbReference>
<comment type="function">
    <text evidence="1">LuxC is the fatty acid reductase enzyme responsible for synthesis of the aldehyde substrate for the luminescent reaction catalyzed by luciferase.</text>
</comment>
<comment type="catalytic activity">
    <reaction evidence="7">
        <text>a long-chain fatty aldehyde + NADP(+) + CoA = a long-chain fatty acyl-CoA + NADPH + H(+)</text>
        <dbReference type="Rhea" id="RHEA:15437"/>
        <dbReference type="ChEBI" id="CHEBI:15378"/>
        <dbReference type="ChEBI" id="CHEBI:17176"/>
        <dbReference type="ChEBI" id="CHEBI:57287"/>
        <dbReference type="ChEBI" id="CHEBI:57783"/>
        <dbReference type="ChEBI" id="CHEBI:58349"/>
        <dbReference type="ChEBI" id="CHEBI:83139"/>
        <dbReference type="EC" id="1.2.1.50"/>
    </reaction>
</comment>
<dbReference type="Gene3D" id="3.40.309.10">
    <property type="entry name" value="Aldehyde Dehydrogenase, Chain A, domain 2"/>
    <property type="match status" value="1"/>
</dbReference>
<evidence type="ECO:0000256" key="3">
    <source>
        <dbReference type="ARBA" id="ARBA00010915"/>
    </source>
</evidence>
<keyword evidence="9" id="KW-1185">Reference proteome</keyword>
<comment type="pathway">
    <text evidence="2">Lipid metabolism; fatty acid reduction for biolumincescence.</text>
</comment>
<dbReference type="Proteomes" id="UP000321408">
    <property type="component" value="Chromosome"/>
</dbReference>
<evidence type="ECO:0000313" key="9">
    <source>
        <dbReference type="Proteomes" id="UP000321408"/>
    </source>
</evidence>
<evidence type="ECO:0000256" key="7">
    <source>
        <dbReference type="ARBA" id="ARBA00049412"/>
    </source>
</evidence>
<dbReference type="EC" id="1.2.1.50" evidence="4"/>
<dbReference type="SUPFAM" id="SSF53720">
    <property type="entry name" value="ALDH-like"/>
    <property type="match status" value="1"/>
</dbReference>
<evidence type="ECO:0000256" key="5">
    <source>
        <dbReference type="ARBA" id="ARBA00022857"/>
    </source>
</evidence>
<evidence type="ECO:0000256" key="6">
    <source>
        <dbReference type="ARBA" id="ARBA00023223"/>
    </source>
</evidence>
<comment type="similarity">
    <text evidence="3">Belongs to the LuxC family.</text>
</comment>
<organism evidence="8 9">
    <name type="scientific">Promethearchaeum syntrophicum</name>
    <dbReference type="NCBI Taxonomy" id="2594042"/>
    <lineage>
        <taxon>Archaea</taxon>
        <taxon>Promethearchaeati</taxon>
        <taxon>Promethearchaeota</taxon>
        <taxon>Promethearchaeia</taxon>
        <taxon>Promethearchaeales</taxon>
        <taxon>Promethearchaeaceae</taxon>
        <taxon>Promethearchaeum</taxon>
    </lineage>
</organism>